<keyword evidence="2" id="KW-1185">Reference proteome</keyword>
<sequence length="183" mass="20638">MTPPRPPLRPIPGNNQRIHKTKSFEERVDQFFKESYNALVSNLLNDIEHPFIIPIELYLSARQPTYPLKGLDYLRHDPYDIKITFYTATFFDPVRAHIAALIEDSLANTAVLDVSFDWAFVGGIEVMPTVYIDVPPETVTDWAELESGIRGVLARNASPLGIVVDVQFRVKGAGVPLDQSMRL</sequence>
<gene>
    <name evidence="1" type="ORF">TCE0_044f16682</name>
</gene>
<evidence type="ECO:0000313" key="1">
    <source>
        <dbReference type="EMBL" id="GAM42580.1"/>
    </source>
</evidence>
<name>A0A478EBW8_TALPI</name>
<accession>A0A478EBW8</accession>
<reference evidence="2" key="1">
    <citation type="journal article" date="2015" name="Genome Announc.">
        <title>Draft genome sequence of Talaromyces cellulolyticus strain Y-94, a source of lignocellulosic biomass-degrading enzymes.</title>
        <authorList>
            <person name="Fujii T."/>
            <person name="Koike H."/>
            <person name="Sawayama S."/>
            <person name="Yano S."/>
            <person name="Inoue H."/>
        </authorList>
    </citation>
    <scope>NUCLEOTIDE SEQUENCE [LARGE SCALE GENOMIC DNA]</scope>
    <source>
        <strain evidence="2">Y-94</strain>
    </source>
</reference>
<evidence type="ECO:0000313" key="2">
    <source>
        <dbReference type="Proteomes" id="UP000053095"/>
    </source>
</evidence>
<organism evidence="1 2">
    <name type="scientific">Talaromyces pinophilus</name>
    <name type="common">Penicillium pinophilum</name>
    <dbReference type="NCBI Taxonomy" id="128442"/>
    <lineage>
        <taxon>Eukaryota</taxon>
        <taxon>Fungi</taxon>
        <taxon>Dikarya</taxon>
        <taxon>Ascomycota</taxon>
        <taxon>Pezizomycotina</taxon>
        <taxon>Eurotiomycetes</taxon>
        <taxon>Eurotiomycetidae</taxon>
        <taxon>Eurotiales</taxon>
        <taxon>Trichocomaceae</taxon>
        <taxon>Talaromyces</taxon>
        <taxon>Talaromyces sect. Talaromyces</taxon>
    </lineage>
</organism>
<dbReference type="EMBL" id="DF933840">
    <property type="protein sequence ID" value="GAM42580.1"/>
    <property type="molecule type" value="Genomic_DNA"/>
</dbReference>
<protein>
    <submittedName>
        <fullName evidence="1">Uncharacterized protein</fullName>
    </submittedName>
</protein>
<dbReference type="AlphaFoldDB" id="A0A478EBW8"/>
<proteinExistence type="predicted"/>
<dbReference type="Proteomes" id="UP000053095">
    <property type="component" value="Unassembled WGS sequence"/>
</dbReference>